<reference evidence="2" key="1">
    <citation type="submission" date="2018-05" db="EMBL/GenBank/DDBJ databases">
        <authorList>
            <person name="Lanie J.A."/>
            <person name="Ng W.-L."/>
            <person name="Kazmierczak K.M."/>
            <person name="Andrzejewski T.M."/>
            <person name="Davidsen T.M."/>
            <person name="Wayne K.J."/>
            <person name="Tettelin H."/>
            <person name="Glass J.I."/>
            <person name="Rusch D."/>
            <person name="Podicherti R."/>
            <person name="Tsui H.-C.T."/>
            <person name="Winkler M.E."/>
        </authorList>
    </citation>
    <scope>NUCLEOTIDE SEQUENCE</scope>
</reference>
<protein>
    <submittedName>
        <fullName evidence="2">Uncharacterized protein</fullName>
    </submittedName>
</protein>
<sequence length="163" mass="19024">MSLKLTNFDDAFKNDVKDFSINQPTDLNSEKCYMNTQKQSNNQFSKYQNTNYRKKEKKQYESQINNIYHYQGINDGKGPAQNVDVDDKLTRGNFSQKPLDKLAEHANFEKHIHHNLHKCVDNNQNSFLTSTNLSCQPQKNYNGNFNIQGISTSNYGRKNYKKQ</sequence>
<evidence type="ECO:0000256" key="1">
    <source>
        <dbReference type="SAM" id="MobiDB-lite"/>
    </source>
</evidence>
<feature type="compositionally biased region" description="Polar residues" evidence="1">
    <location>
        <begin position="142"/>
        <end position="156"/>
    </location>
</feature>
<proteinExistence type="predicted"/>
<name>A0A381N1H2_9ZZZZ</name>
<accession>A0A381N1H2</accession>
<evidence type="ECO:0000313" key="2">
    <source>
        <dbReference type="EMBL" id="SUZ48345.1"/>
    </source>
</evidence>
<gene>
    <name evidence="2" type="ORF">METZ01_LOCUS1199</name>
</gene>
<organism evidence="2">
    <name type="scientific">marine metagenome</name>
    <dbReference type="NCBI Taxonomy" id="408172"/>
    <lineage>
        <taxon>unclassified sequences</taxon>
        <taxon>metagenomes</taxon>
        <taxon>ecological metagenomes</taxon>
    </lineage>
</organism>
<dbReference type="EMBL" id="UINC01000064">
    <property type="protein sequence ID" value="SUZ48345.1"/>
    <property type="molecule type" value="Genomic_DNA"/>
</dbReference>
<feature type="region of interest" description="Disordered" evidence="1">
    <location>
        <begin position="142"/>
        <end position="163"/>
    </location>
</feature>
<dbReference type="AlphaFoldDB" id="A0A381N1H2"/>